<dbReference type="EMBL" id="JACBKZ010000012">
    <property type="protein sequence ID" value="KAF5936738.1"/>
    <property type="molecule type" value="Genomic_DNA"/>
</dbReference>
<feature type="compositionally biased region" description="Basic and acidic residues" evidence="1">
    <location>
        <begin position="1"/>
        <end position="37"/>
    </location>
</feature>
<reference evidence="2 3" key="2">
    <citation type="submission" date="2020-07" db="EMBL/GenBank/DDBJ databases">
        <title>Genome assembly of wild tea tree DASZ reveals pedigree and selection history of tea varieties.</title>
        <authorList>
            <person name="Zhang W."/>
        </authorList>
    </citation>
    <scope>NUCLEOTIDE SEQUENCE [LARGE SCALE GENOMIC DNA]</scope>
    <source>
        <strain evidence="3">cv. G240</strain>
        <tissue evidence="2">Leaf</tissue>
    </source>
</reference>
<accession>A0A7J7GB71</accession>
<comment type="caution">
    <text evidence="2">The sequence shown here is derived from an EMBL/GenBank/DDBJ whole genome shotgun (WGS) entry which is preliminary data.</text>
</comment>
<name>A0A7J7GB71_CAMSI</name>
<evidence type="ECO:0000256" key="1">
    <source>
        <dbReference type="SAM" id="MobiDB-lite"/>
    </source>
</evidence>
<sequence>MAADMETMKRRIKGKEVATGEGRKGNTPPRHSEDRGRYTTPSQAESRSLRSGDTQSRTSRTRYSRSERTRSLRSHTEGSTYRPSHTHQTSSRQTELPRSSDLRTVLEERARQKEDARARDPRRVSAFSGWLLERMETSRLECQYRTLLTNQQIKRWQDYIARHSFWRLRTHHYPQASSSLNLPRTKGRQTLTCT</sequence>
<evidence type="ECO:0000313" key="3">
    <source>
        <dbReference type="Proteomes" id="UP000593564"/>
    </source>
</evidence>
<dbReference type="AlphaFoldDB" id="A0A7J7GB71"/>
<reference evidence="3" key="1">
    <citation type="journal article" date="2020" name="Nat. Commun.">
        <title>Genome assembly of wild tea tree DASZ reveals pedigree and selection history of tea varieties.</title>
        <authorList>
            <person name="Zhang W."/>
            <person name="Zhang Y."/>
            <person name="Qiu H."/>
            <person name="Guo Y."/>
            <person name="Wan H."/>
            <person name="Zhang X."/>
            <person name="Scossa F."/>
            <person name="Alseekh S."/>
            <person name="Zhang Q."/>
            <person name="Wang P."/>
            <person name="Xu L."/>
            <person name="Schmidt M.H."/>
            <person name="Jia X."/>
            <person name="Li D."/>
            <person name="Zhu A."/>
            <person name="Guo F."/>
            <person name="Chen W."/>
            <person name="Ni D."/>
            <person name="Usadel B."/>
            <person name="Fernie A.R."/>
            <person name="Wen W."/>
        </authorList>
    </citation>
    <scope>NUCLEOTIDE SEQUENCE [LARGE SCALE GENOMIC DNA]</scope>
    <source>
        <strain evidence="3">cv. G240</strain>
    </source>
</reference>
<organism evidence="2 3">
    <name type="scientific">Camellia sinensis</name>
    <name type="common">Tea plant</name>
    <name type="synonym">Thea sinensis</name>
    <dbReference type="NCBI Taxonomy" id="4442"/>
    <lineage>
        <taxon>Eukaryota</taxon>
        <taxon>Viridiplantae</taxon>
        <taxon>Streptophyta</taxon>
        <taxon>Embryophyta</taxon>
        <taxon>Tracheophyta</taxon>
        <taxon>Spermatophyta</taxon>
        <taxon>Magnoliopsida</taxon>
        <taxon>eudicotyledons</taxon>
        <taxon>Gunneridae</taxon>
        <taxon>Pentapetalae</taxon>
        <taxon>asterids</taxon>
        <taxon>Ericales</taxon>
        <taxon>Theaceae</taxon>
        <taxon>Camellia</taxon>
    </lineage>
</organism>
<feature type="compositionally biased region" description="Basic and acidic residues" evidence="1">
    <location>
        <begin position="64"/>
        <end position="76"/>
    </location>
</feature>
<keyword evidence="3" id="KW-1185">Reference proteome</keyword>
<feature type="region of interest" description="Disordered" evidence="1">
    <location>
        <begin position="1"/>
        <end position="102"/>
    </location>
</feature>
<proteinExistence type="predicted"/>
<feature type="compositionally biased region" description="Polar residues" evidence="1">
    <location>
        <begin position="77"/>
        <end position="97"/>
    </location>
</feature>
<gene>
    <name evidence="2" type="ORF">HYC85_024244</name>
</gene>
<feature type="compositionally biased region" description="Polar residues" evidence="1">
    <location>
        <begin position="39"/>
        <end position="53"/>
    </location>
</feature>
<protein>
    <submittedName>
        <fullName evidence="2">Uncharacterized protein</fullName>
    </submittedName>
</protein>
<dbReference type="Proteomes" id="UP000593564">
    <property type="component" value="Unassembled WGS sequence"/>
</dbReference>
<evidence type="ECO:0000313" key="2">
    <source>
        <dbReference type="EMBL" id="KAF5936738.1"/>
    </source>
</evidence>